<accession>A0A073KFV7</accession>
<organism evidence="2 3">
    <name type="scientific">Bacillus manliponensis</name>
    <dbReference type="NCBI Taxonomy" id="574376"/>
    <lineage>
        <taxon>Bacteria</taxon>
        <taxon>Bacillati</taxon>
        <taxon>Bacillota</taxon>
        <taxon>Bacilli</taxon>
        <taxon>Bacillales</taxon>
        <taxon>Bacillaceae</taxon>
        <taxon>Bacillus</taxon>
        <taxon>Bacillus cereus group</taxon>
    </lineage>
</organism>
<dbReference type="STRING" id="574376.BAMA_00050"/>
<dbReference type="eggNOG" id="COG1378">
    <property type="taxonomic scope" value="Bacteria"/>
</dbReference>
<sequence>MLQKFGFSQYESQAYEVVVSSEEPLDATSIVKYSGVPKAKIYEVLARLTDKGMVMDCVSEKKKLYTALPLDLAIKKLTTEFETNIKELQTSVSKKSFADDRVWSLKVQSSIHAQCKQLAEEAKHSIRMSAWNDTFAEYLPIFEEKAKEGIHIEALVIGDIQTELENIHFLIPTEEHYALERFILLIIDDKEIIFAGVEDESWQAMKTMSPPFVKFFTEFFYHDVTLAKITSKHYELLMDDEEIRSLLMKLRY</sequence>
<dbReference type="PANTHER" id="PTHR34293">
    <property type="entry name" value="HTH-TYPE TRANSCRIPTIONAL REGULATOR TRMBL2"/>
    <property type="match status" value="1"/>
</dbReference>
<dbReference type="InterPro" id="IPR002831">
    <property type="entry name" value="Tscrpt_reg_TrmB_N"/>
</dbReference>
<protein>
    <submittedName>
        <fullName evidence="2">TrmB family transcriptional regulator</fullName>
    </submittedName>
</protein>
<dbReference type="CDD" id="cd09124">
    <property type="entry name" value="PLDc_like_TrmB_middle"/>
    <property type="match status" value="1"/>
</dbReference>
<evidence type="ECO:0000313" key="2">
    <source>
        <dbReference type="EMBL" id="KEK21203.1"/>
    </source>
</evidence>
<dbReference type="OrthoDB" id="1493540at2"/>
<dbReference type="AlphaFoldDB" id="A0A073KFV7"/>
<name>A0A073KFV7_9BACI</name>
<gene>
    <name evidence="2" type="ORF">BAMA_00050</name>
</gene>
<reference evidence="2 3" key="1">
    <citation type="submission" date="2014-06" db="EMBL/GenBank/DDBJ databases">
        <title>Draft genome sequence of Bacillus manliponensis JCM 15802 (MCCC 1A00708).</title>
        <authorList>
            <person name="Lai Q."/>
            <person name="Liu Y."/>
            <person name="Shao Z."/>
        </authorList>
    </citation>
    <scope>NUCLEOTIDE SEQUENCE [LARGE SCALE GENOMIC DNA]</scope>
    <source>
        <strain evidence="2 3">JCM 15802</strain>
    </source>
</reference>
<dbReference type="Pfam" id="PF01978">
    <property type="entry name" value="TrmB"/>
    <property type="match status" value="1"/>
</dbReference>
<dbReference type="Proteomes" id="UP000027822">
    <property type="component" value="Unassembled WGS sequence"/>
</dbReference>
<dbReference type="Gene3D" id="1.10.10.10">
    <property type="entry name" value="Winged helix-like DNA-binding domain superfamily/Winged helix DNA-binding domain"/>
    <property type="match status" value="1"/>
</dbReference>
<proteinExistence type="predicted"/>
<comment type="caution">
    <text evidence="2">The sequence shown here is derived from an EMBL/GenBank/DDBJ whole genome shotgun (WGS) entry which is preliminary data.</text>
</comment>
<evidence type="ECO:0000259" key="1">
    <source>
        <dbReference type="Pfam" id="PF01978"/>
    </source>
</evidence>
<dbReference type="InterPro" id="IPR051797">
    <property type="entry name" value="TrmB-like"/>
</dbReference>
<dbReference type="InterPro" id="IPR036390">
    <property type="entry name" value="WH_DNA-bd_sf"/>
</dbReference>
<dbReference type="PANTHER" id="PTHR34293:SF1">
    <property type="entry name" value="HTH-TYPE TRANSCRIPTIONAL REGULATOR TRMBL2"/>
    <property type="match status" value="1"/>
</dbReference>
<dbReference type="InterPro" id="IPR036388">
    <property type="entry name" value="WH-like_DNA-bd_sf"/>
</dbReference>
<dbReference type="SUPFAM" id="SSF46785">
    <property type="entry name" value="Winged helix' DNA-binding domain"/>
    <property type="match status" value="1"/>
</dbReference>
<keyword evidence="3" id="KW-1185">Reference proteome</keyword>
<evidence type="ECO:0000313" key="3">
    <source>
        <dbReference type="Proteomes" id="UP000027822"/>
    </source>
</evidence>
<dbReference type="EMBL" id="JOTN01000001">
    <property type="protein sequence ID" value="KEK21203.1"/>
    <property type="molecule type" value="Genomic_DNA"/>
</dbReference>
<feature type="domain" description="Transcription regulator TrmB N-terminal" evidence="1">
    <location>
        <begin position="2"/>
        <end position="70"/>
    </location>
</feature>
<dbReference type="RefSeq" id="WP_034634818.1">
    <property type="nucleotide sequence ID" value="NZ_CBCSJC010000002.1"/>
</dbReference>